<dbReference type="EMBL" id="SMFP01000002">
    <property type="protein sequence ID" value="TDE40427.1"/>
    <property type="molecule type" value="Genomic_DNA"/>
</dbReference>
<dbReference type="Proteomes" id="UP000294662">
    <property type="component" value="Unassembled WGS sequence"/>
</dbReference>
<dbReference type="AlphaFoldDB" id="A0A4R5EZZ6"/>
<comment type="caution">
    <text evidence="1">The sequence shown here is derived from an EMBL/GenBank/DDBJ whole genome shotgun (WGS) entry which is preliminary data.</text>
</comment>
<gene>
    <name evidence="1" type="ORF">E1B25_04175</name>
</gene>
<evidence type="ECO:0000313" key="1">
    <source>
        <dbReference type="EMBL" id="TDE40427.1"/>
    </source>
</evidence>
<accession>A0A4R5EZZ6</accession>
<name>A0A4R5EZZ6_9RHOB</name>
<organism evidence="1 2">
    <name type="scientific">Antarcticimicrobium sediminis</name>
    <dbReference type="NCBI Taxonomy" id="2546227"/>
    <lineage>
        <taxon>Bacteria</taxon>
        <taxon>Pseudomonadati</taxon>
        <taxon>Pseudomonadota</taxon>
        <taxon>Alphaproteobacteria</taxon>
        <taxon>Rhodobacterales</taxon>
        <taxon>Paracoccaceae</taxon>
        <taxon>Antarcticimicrobium</taxon>
    </lineage>
</organism>
<evidence type="ECO:0000313" key="2">
    <source>
        <dbReference type="Proteomes" id="UP000294662"/>
    </source>
</evidence>
<sequence>MSAEAFDAYTKGKTLFYGSGGTAYGVERYLDGRRVIWSFLDGNCKNGIWYEEAGQICFLYEDRLDPQCWTFSHGASGLIARFEDDPQATELYEAEDIGEQMLCYGPEVGV</sequence>
<proteinExistence type="predicted"/>
<keyword evidence="2" id="KW-1185">Reference proteome</keyword>
<reference evidence="1 2" key="1">
    <citation type="submission" date="2019-03" db="EMBL/GenBank/DDBJ databases">
        <authorList>
            <person name="Zhang S."/>
        </authorList>
    </citation>
    <scope>NUCLEOTIDE SEQUENCE [LARGE SCALE GENOMIC DNA]</scope>
    <source>
        <strain evidence="1 2">S4J41</strain>
    </source>
</reference>
<protein>
    <submittedName>
        <fullName evidence="1">Uncharacterized protein</fullName>
    </submittedName>
</protein>
<dbReference type="OrthoDB" id="7304934at2"/>